<proteinExistence type="predicted"/>
<sequence length="227" mass="24833">MCMKAVITGIAPTDGVDGVQLRKMSHVRENLRILNIHTVLRVDREHVTLSGMASICGMPLRAFTEALASRVTCGRPPVEQQPTHGEESGMSKEKEDEGGKTATAVDNQRIKKKGGTPQGQGKDGDQDEIKSSMHKKHPATYLLSSSTLACRGVGREGGKWRNLGVLGERAHGEKSQFGKQRWNHNLWSPFCPCRPVIPTPIKAKEREATGKSNKSRLRGDALGFSNK</sequence>
<feature type="region of interest" description="Disordered" evidence="1">
    <location>
        <begin position="203"/>
        <end position="227"/>
    </location>
</feature>
<accession>A0AAV1F0X9</accession>
<name>A0AAV1F0X9_XYRNO</name>
<keyword evidence="3" id="KW-1185">Reference proteome</keyword>
<evidence type="ECO:0000256" key="1">
    <source>
        <dbReference type="SAM" id="MobiDB-lite"/>
    </source>
</evidence>
<reference evidence="2" key="1">
    <citation type="submission" date="2023-08" db="EMBL/GenBank/DDBJ databases">
        <authorList>
            <person name="Alioto T."/>
            <person name="Alioto T."/>
            <person name="Gomez Garrido J."/>
        </authorList>
    </citation>
    <scope>NUCLEOTIDE SEQUENCE</scope>
</reference>
<dbReference type="AlphaFoldDB" id="A0AAV1F0X9"/>
<dbReference type="Proteomes" id="UP001178508">
    <property type="component" value="Chromosome 4"/>
</dbReference>
<organism evidence="2 3">
    <name type="scientific">Xyrichtys novacula</name>
    <name type="common">Pearly razorfish</name>
    <name type="synonym">Hemipteronotus novacula</name>
    <dbReference type="NCBI Taxonomy" id="13765"/>
    <lineage>
        <taxon>Eukaryota</taxon>
        <taxon>Metazoa</taxon>
        <taxon>Chordata</taxon>
        <taxon>Craniata</taxon>
        <taxon>Vertebrata</taxon>
        <taxon>Euteleostomi</taxon>
        <taxon>Actinopterygii</taxon>
        <taxon>Neopterygii</taxon>
        <taxon>Teleostei</taxon>
        <taxon>Neoteleostei</taxon>
        <taxon>Acanthomorphata</taxon>
        <taxon>Eupercaria</taxon>
        <taxon>Labriformes</taxon>
        <taxon>Labridae</taxon>
        <taxon>Xyrichtys</taxon>
    </lineage>
</organism>
<dbReference type="EMBL" id="OY660867">
    <property type="protein sequence ID" value="CAJ1054585.1"/>
    <property type="molecule type" value="Genomic_DNA"/>
</dbReference>
<evidence type="ECO:0000313" key="2">
    <source>
        <dbReference type="EMBL" id="CAJ1054585.1"/>
    </source>
</evidence>
<gene>
    <name evidence="2" type="ORF">XNOV1_A039246</name>
</gene>
<feature type="compositionally biased region" description="Basic and acidic residues" evidence="1">
    <location>
        <begin position="84"/>
        <end position="99"/>
    </location>
</feature>
<feature type="region of interest" description="Disordered" evidence="1">
    <location>
        <begin position="73"/>
        <end position="138"/>
    </location>
</feature>
<evidence type="ECO:0000313" key="3">
    <source>
        <dbReference type="Proteomes" id="UP001178508"/>
    </source>
</evidence>
<protein>
    <submittedName>
        <fullName evidence="2">Uncharacterized protein</fullName>
    </submittedName>
</protein>
<feature type="compositionally biased region" description="Basic and acidic residues" evidence="1">
    <location>
        <begin position="122"/>
        <end position="131"/>
    </location>
</feature>